<protein>
    <submittedName>
        <fullName evidence="1">Uncharacterized protein</fullName>
    </submittedName>
</protein>
<accession>A0AAW2PHL7</accession>
<dbReference type="EMBL" id="JACGWJ010000017">
    <property type="protein sequence ID" value="KAL0355655.1"/>
    <property type="molecule type" value="Genomic_DNA"/>
</dbReference>
<reference evidence="1" key="2">
    <citation type="journal article" date="2024" name="Plant">
        <title>Genomic evolution and insights into agronomic trait innovations of Sesamum species.</title>
        <authorList>
            <person name="Miao H."/>
            <person name="Wang L."/>
            <person name="Qu L."/>
            <person name="Liu H."/>
            <person name="Sun Y."/>
            <person name="Le M."/>
            <person name="Wang Q."/>
            <person name="Wei S."/>
            <person name="Zheng Y."/>
            <person name="Lin W."/>
            <person name="Duan Y."/>
            <person name="Cao H."/>
            <person name="Xiong S."/>
            <person name="Wang X."/>
            <person name="Wei L."/>
            <person name="Li C."/>
            <person name="Ma Q."/>
            <person name="Ju M."/>
            <person name="Zhao R."/>
            <person name="Li G."/>
            <person name="Mu C."/>
            <person name="Tian Q."/>
            <person name="Mei H."/>
            <person name="Zhang T."/>
            <person name="Gao T."/>
            <person name="Zhang H."/>
        </authorList>
    </citation>
    <scope>NUCLEOTIDE SEQUENCE</scope>
    <source>
        <strain evidence="1">G02</strain>
    </source>
</reference>
<dbReference type="AlphaFoldDB" id="A0AAW2PHL7"/>
<comment type="caution">
    <text evidence="1">The sequence shown here is derived from an EMBL/GenBank/DDBJ whole genome shotgun (WGS) entry which is preliminary data.</text>
</comment>
<organism evidence="1">
    <name type="scientific">Sesamum radiatum</name>
    <name type="common">Black benniseed</name>
    <dbReference type="NCBI Taxonomy" id="300843"/>
    <lineage>
        <taxon>Eukaryota</taxon>
        <taxon>Viridiplantae</taxon>
        <taxon>Streptophyta</taxon>
        <taxon>Embryophyta</taxon>
        <taxon>Tracheophyta</taxon>
        <taxon>Spermatophyta</taxon>
        <taxon>Magnoliopsida</taxon>
        <taxon>eudicotyledons</taxon>
        <taxon>Gunneridae</taxon>
        <taxon>Pentapetalae</taxon>
        <taxon>asterids</taxon>
        <taxon>lamiids</taxon>
        <taxon>Lamiales</taxon>
        <taxon>Pedaliaceae</taxon>
        <taxon>Sesamum</taxon>
    </lineage>
</organism>
<proteinExistence type="predicted"/>
<name>A0AAW2PHL7_SESRA</name>
<evidence type="ECO:0000313" key="1">
    <source>
        <dbReference type="EMBL" id="KAL0355655.1"/>
    </source>
</evidence>
<sequence length="111" mass="12658">MELGVGSHPEPGVYAYYLRSCYANLFDMGTSYPIRPMTVATTSQSVTHLQVHRRYICHLMTRDGFFSSNSPSLLHTLTAIDKAYDDHIWDTIISCTDPRYSHRVYVTVVIP</sequence>
<gene>
    <name evidence="1" type="ORF">Sradi_4012400</name>
</gene>
<reference evidence="1" key="1">
    <citation type="submission" date="2020-06" db="EMBL/GenBank/DDBJ databases">
        <authorList>
            <person name="Li T."/>
            <person name="Hu X."/>
            <person name="Zhang T."/>
            <person name="Song X."/>
            <person name="Zhang H."/>
            <person name="Dai N."/>
            <person name="Sheng W."/>
            <person name="Hou X."/>
            <person name="Wei L."/>
        </authorList>
    </citation>
    <scope>NUCLEOTIDE SEQUENCE</scope>
    <source>
        <strain evidence="1">G02</strain>
        <tissue evidence="1">Leaf</tissue>
    </source>
</reference>